<keyword evidence="2" id="KW-1185">Reference proteome</keyword>
<organism evidence="1 2">
    <name type="scientific">Pieris macdunnoughi</name>
    <dbReference type="NCBI Taxonomy" id="345717"/>
    <lineage>
        <taxon>Eukaryota</taxon>
        <taxon>Metazoa</taxon>
        <taxon>Ecdysozoa</taxon>
        <taxon>Arthropoda</taxon>
        <taxon>Hexapoda</taxon>
        <taxon>Insecta</taxon>
        <taxon>Pterygota</taxon>
        <taxon>Neoptera</taxon>
        <taxon>Endopterygota</taxon>
        <taxon>Lepidoptera</taxon>
        <taxon>Glossata</taxon>
        <taxon>Ditrysia</taxon>
        <taxon>Papilionoidea</taxon>
        <taxon>Pieridae</taxon>
        <taxon>Pierinae</taxon>
        <taxon>Pieris</taxon>
    </lineage>
</organism>
<accession>A0A821N072</accession>
<comment type="caution">
    <text evidence="1">The sequence shown here is derived from an EMBL/GenBank/DDBJ whole genome shotgun (WGS) entry which is preliminary data.</text>
</comment>
<evidence type="ECO:0000313" key="1">
    <source>
        <dbReference type="EMBL" id="CAF4778962.1"/>
    </source>
</evidence>
<reference evidence="1" key="1">
    <citation type="submission" date="2021-02" db="EMBL/GenBank/DDBJ databases">
        <authorList>
            <person name="Steward A R."/>
        </authorList>
    </citation>
    <scope>NUCLEOTIDE SEQUENCE</scope>
</reference>
<protein>
    <submittedName>
        <fullName evidence="1">Uncharacterized protein</fullName>
    </submittedName>
</protein>
<dbReference type="EMBL" id="CAJOBZ010000004">
    <property type="protein sequence ID" value="CAF4778962.1"/>
    <property type="molecule type" value="Genomic_DNA"/>
</dbReference>
<evidence type="ECO:0000313" key="2">
    <source>
        <dbReference type="Proteomes" id="UP000663880"/>
    </source>
</evidence>
<sequence>MHLLIVFDTRYEDQKVKRQVISTIFVLNEMPHNQWGIPMGLRPSMHLWGIPMRHRWSIGYGYAPLDMGHSQKHFTNHFPL</sequence>
<dbReference type="Proteomes" id="UP000663880">
    <property type="component" value="Unassembled WGS sequence"/>
</dbReference>
<dbReference type="AlphaFoldDB" id="A0A821N072"/>
<gene>
    <name evidence="1" type="ORF">PMACD_LOCUS2234</name>
</gene>
<name>A0A821N072_9NEOP</name>
<proteinExistence type="predicted"/>